<protein>
    <recommendedName>
        <fullName evidence="5">PNPLA domain-containing protein</fullName>
    </recommendedName>
</protein>
<dbReference type="InterPro" id="IPR050301">
    <property type="entry name" value="NTE"/>
</dbReference>
<dbReference type="InterPro" id="IPR002641">
    <property type="entry name" value="PNPLA_dom"/>
</dbReference>
<keyword evidence="2 4" id="KW-0442">Lipid degradation</keyword>
<dbReference type="CDD" id="cd07205">
    <property type="entry name" value="Pat_PNPLA6_PNPLA7_NTE1_like"/>
    <property type="match status" value="1"/>
</dbReference>
<dbReference type="PANTHER" id="PTHR14226">
    <property type="entry name" value="NEUROPATHY TARGET ESTERASE/SWISS CHEESE D.MELANOGASTER"/>
    <property type="match status" value="1"/>
</dbReference>
<evidence type="ECO:0000256" key="4">
    <source>
        <dbReference type="PROSITE-ProRule" id="PRU01161"/>
    </source>
</evidence>
<evidence type="ECO:0000313" key="7">
    <source>
        <dbReference type="Proteomes" id="UP000515917"/>
    </source>
</evidence>
<dbReference type="InterPro" id="IPR016035">
    <property type="entry name" value="Acyl_Trfase/lysoPLipase"/>
</dbReference>
<keyword evidence="3 4" id="KW-0443">Lipid metabolism</keyword>
<dbReference type="PANTHER" id="PTHR14226:SF29">
    <property type="entry name" value="NEUROPATHY TARGET ESTERASE SWS"/>
    <property type="match status" value="1"/>
</dbReference>
<evidence type="ECO:0000256" key="3">
    <source>
        <dbReference type="ARBA" id="ARBA00023098"/>
    </source>
</evidence>
<dbReference type="KEGG" id="ifl:C1H71_12455"/>
<feature type="short sequence motif" description="GXGXXG" evidence="4">
    <location>
        <begin position="57"/>
        <end position="62"/>
    </location>
</feature>
<gene>
    <name evidence="6" type="ORF">C1H71_12455</name>
</gene>
<dbReference type="GO" id="GO:0016787">
    <property type="term" value="F:hydrolase activity"/>
    <property type="evidence" value="ECO:0007669"/>
    <property type="project" value="UniProtKB-UniRule"/>
</dbReference>
<keyword evidence="7" id="KW-1185">Reference proteome</keyword>
<evidence type="ECO:0000256" key="1">
    <source>
        <dbReference type="ARBA" id="ARBA00022801"/>
    </source>
</evidence>
<organism evidence="6 7">
    <name type="scientific">Iodobacter fluviatilis</name>
    <dbReference type="NCBI Taxonomy" id="537"/>
    <lineage>
        <taxon>Bacteria</taxon>
        <taxon>Pseudomonadati</taxon>
        <taxon>Pseudomonadota</taxon>
        <taxon>Betaproteobacteria</taxon>
        <taxon>Neisseriales</taxon>
        <taxon>Chitinibacteraceae</taxon>
        <taxon>Iodobacter</taxon>
    </lineage>
</organism>
<evidence type="ECO:0000259" key="5">
    <source>
        <dbReference type="PROSITE" id="PS51635"/>
    </source>
</evidence>
<feature type="active site" description="Nucleophile" evidence="4">
    <location>
        <position position="86"/>
    </location>
</feature>
<dbReference type="GO" id="GO:0016042">
    <property type="term" value="P:lipid catabolic process"/>
    <property type="evidence" value="ECO:0007669"/>
    <property type="project" value="UniProtKB-UniRule"/>
</dbReference>
<dbReference type="Pfam" id="PF01734">
    <property type="entry name" value="Patatin"/>
    <property type="match status" value="1"/>
</dbReference>
<proteinExistence type="predicted"/>
<feature type="domain" description="PNPLA" evidence="5">
    <location>
        <begin position="53"/>
        <end position="245"/>
    </location>
</feature>
<accession>A0A7G3G9S2</accession>
<dbReference type="AlphaFoldDB" id="A0A7G3G9S2"/>
<feature type="short sequence motif" description="DGA/G" evidence="4">
    <location>
        <begin position="232"/>
        <end position="234"/>
    </location>
</feature>
<name>A0A7G3G9S2_9NEIS</name>
<dbReference type="EMBL" id="CP025781">
    <property type="protein sequence ID" value="QBC44260.1"/>
    <property type="molecule type" value="Genomic_DNA"/>
</dbReference>
<dbReference type="Proteomes" id="UP000515917">
    <property type="component" value="Chromosome"/>
</dbReference>
<keyword evidence="1 4" id="KW-0378">Hydrolase</keyword>
<feature type="active site" description="Proton acceptor" evidence="4">
    <location>
        <position position="232"/>
    </location>
</feature>
<evidence type="ECO:0000256" key="2">
    <source>
        <dbReference type="ARBA" id="ARBA00022963"/>
    </source>
</evidence>
<sequence>MGYTFGKIQSFNNRMRCMFHARGFLKKSGIIFLLAVMGLSPLVSASERPRIGLVLGGGGARGLAHIGILKVLEEARIPIDCVVGTSIGSLVAGAYAAGRTPAEMEERATEANWDDLLSSNLPRQLSAIRKKQDDKLNLVGIELGLKDSGEVALPSAAISTQKIELFLREMTFGGTVSSFDALAIPYRAVATDIENGEMVVLKDGDIVTAMRASMAVPGLFPAVSHGSRLLVDGGLARNVPVDVARSLCADVIIAVDVGAQPLNREDINSILSTADQYTRLMVAQNVKPQLDSLTLRDILITPNLAKLSSSDFKRGKDLISKGEEAATLSLYQLSKYALPEAEYKAWQQQRLAKKMSPQPVQMVEVTPMRNINPDVLKEAVDVRIGIPLESDIFHKRLSEVYARGDFSQLDYELTEHGGAQRLTLIPIEKDWGPNYLSFGLGMGTDFEGNNPYSLTAMYRRTWINSLGRSGRPHLGLGTRWRFSQSFTSHYN</sequence>
<dbReference type="PROSITE" id="PS51635">
    <property type="entry name" value="PNPLA"/>
    <property type="match status" value="1"/>
</dbReference>
<dbReference type="Gene3D" id="3.40.1090.10">
    <property type="entry name" value="Cytosolic phospholipase A2 catalytic domain"/>
    <property type="match status" value="2"/>
</dbReference>
<dbReference type="SUPFAM" id="SSF52151">
    <property type="entry name" value="FabD/lysophospholipase-like"/>
    <property type="match status" value="1"/>
</dbReference>
<reference evidence="6 7" key="1">
    <citation type="submission" date="2018-01" db="EMBL/GenBank/DDBJ databases">
        <title>Genome sequence of Iodobacter sp. strain PCH194 isolated from Indian Trans-Himalaya.</title>
        <authorList>
            <person name="Kumar V."/>
            <person name="Thakur V."/>
            <person name="Kumar S."/>
            <person name="Singh D."/>
        </authorList>
    </citation>
    <scope>NUCLEOTIDE SEQUENCE [LARGE SCALE GENOMIC DNA]</scope>
    <source>
        <strain evidence="6 7">PCH194</strain>
    </source>
</reference>
<evidence type="ECO:0000313" key="6">
    <source>
        <dbReference type="EMBL" id="QBC44260.1"/>
    </source>
</evidence>
<feature type="short sequence motif" description="GXSXG" evidence="4">
    <location>
        <begin position="84"/>
        <end position="88"/>
    </location>
</feature>